<dbReference type="eggNOG" id="COG1729">
    <property type="taxonomic scope" value="Bacteria"/>
</dbReference>
<evidence type="ECO:0008006" key="4">
    <source>
        <dbReference type="Google" id="ProtNLM"/>
    </source>
</evidence>
<dbReference type="Gene3D" id="1.25.40.10">
    <property type="entry name" value="Tetratricopeptide repeat domain"/>
    <property type="match status" value="1"/>
</dbReference>
<feature type="compositionally biased region" description="Basic and acidic residues" evidence="1">
    <location>
        <begin position="185"/>
        <end position="200"/>
    </location>
</feature>
<proteinExistence type="predicted"/>
<feature type="region of interest" description="Disordered" evidence="1">
    <location>
        <begin position="161"/>
        <end position="221"/>
    </location>
</feature>
<reference evidence="2 3" key="1">
    <citation type="submission" date="2008-06" db="EMBL/GenBank/DDBJ databases">
        <title>Complete sequence of Pelodictyon phaeoclathratiforme BU-1.</title>
        <authorList>
            <consortium name="US DOE Joint Genome Institute"/>
            <person name="Lucas S."/>
            <person name="Copeland A."/>
            <person name="Lapidus A."/>
            <person name="Glavina del Rio T."/>
            <person name="Dalin E."/>
            <person name="Tice H."/>
            <person name="Bruce D."/>
            <person name="Goodwin L."/>
            <person name="Pitluck S."/>
            <person name="Schmutz J."/>
            <person name="Larimer F."/>
            <person name="Land M."/>
            <person name="Hauser L."/>
            <person name="Kyrpides N."/>
            <person name="Mikhailova N."/>
            <person name="Liu Z."/>
            <person name="Li T."/>
            <person name="Zhao F."/>
            <person name="Overmann J."/>
            <person name="Bryant D.A."/>
            <person name="Richardson P."/>
        </authorList>
    </citation>
    <scope>NUCLEOTIDE SEQUENCE [LARGE SCALE GENOMIC DNA]</scope>
    <source>
        <strain evidence="3">DSM 5477 / BU-1</strain>
    </source>
</reference>
<evidence type="ECO:0000256" key="1">
    <source>
        <dbReference type="SAM" id="MobiDB-lite"/>
    </source>
</evidence>
<dbReference type="KEGG" id="pph:Ppha_0216"/>
<dbReference type="EMBL" id="CP001110">
    <property type="protein sequence ID" value="ACF42553.1"/>
    <property type="molecule type" value="Genomic_DNA"/>
</dbReference>
<keyword evidence="3" id="KW-1185">Reference proteome</keyword>
<feature type="compositionally biased region" description="Polar residues" evidence="1">
    <location>
        <begin position="208"/>
        <end position="221"/>
    </location>
</feature>
<gene>
    <name evidence="2" type="ordered locus">Ppha_0216</name>
</gene>
<dbReference type="SUPFAM" id="SSF48452">
    <property type="entry name" value="TPR-like"/>
    <property type="match status" value="1"/>
</dbReference>
<organism evidence="2 3">
    <name type="scientific">Pelodictyon phaeoclathratiforme (strain DSM 5477 / BU-1)</name>
    <dbReference type="NCBI Taxonomy" id="324925"/>
    <lineage>
        <taxon>Bacteria</taxon>
        <taxon>Pseudomonadati</taxon>
        <taxon>Chlorobiota</taxon>
        <taxon>Chlorobiia</taxon>
        <taxon>Chlorobiales</taxon>
        <taxon>Chlorobiaceae</taxon>
        <taxon>Chlorobium/Pelodictyon group</taxon>
        <taxon>Pelodictyon</taxon>
    </lineage>
</organism>
<evidence type="ECO:0000313" key="3">
    <source>
        <dbReference type="Proteomes" id="UP000002724"/>
    </source>
</evidence>
<dbReference type="InterPro" id="IPR011990">
    <property type="entry name" value="TPR-like_helical_dom_sf"/>
</dbReference>
<feature type="compositionally biased region" description="Low complexity" evidence="1">
    <location>
        <begin position="164"/>
        <end position="174"/>
    </location>
</feature>
<evidence type="ECO:0000313" key="2">
    <source>
        <dbReference type="EMBL" id="ACF42553.1"/>
    </source>
</evidence>
<protein>
    <recommendedName>
        <fullName evidence="4">Tetratricopeptide repeat protein</fullName>
    </recommendedName>
</protein>
<name>B4SBM8_PELPB</name>
<dbReference type="STRING" id="324925.Ppha_0216"/>
<dbReference type="AlphaFoldDB" id="B4SBM8"/>
<accession>B4SBM8</accession>
<dbReference type="RefSeq" id="WP_012507049.1">
    <property type="nucleotide sequence ID" value="NC_011060.1"/>
</dbReference>
<dbReference type="OrthoDB" id="595483at2"/>
<dbReference type="Proteomes" id="UP000002724">
    <property type="component" value="Chromosome"/>
</dbReference>
<dbReference type="HOGENOM" id="CLU_110241_0_0_10"/>
<sequence length="221" mass="24870">MMLLHTLLLVFALAPSMQEMLGEYRLRLKADAFYERHAYSRAETVYRELAALPEQNERGVASFNLACALYMQGKYPEAATLFALRSKAEGRQKELGVKAIFNEGNTLAMKAIGSNGKAEKKILFRQSLNRFKTVLLTDPDEGDAKINYEIVRRYLYELEQSEHPSSSSSGKKSASPPPSGISNDSAERLLDHARQDETALMRHLPLRTKSTAQGSKNNRDW</sequence>